<sequence>MAGDASGDRREGDDGTREQPTAGSTDERETVRNVRDTSGIEPARSGDRDRIPIDLSSYDTDETDASEETEEDDPYAPEPSSTPIERGDPTLENAVFVVLGAIAMLLVIARVVSLPF</sequence>
<evidence type="ECO:0000313" key="5">
    <source>
        <dbReference type="Proteomes" id="UP000011688"/>
    </source>
</evidence>
<comment type="caution">
    <text evidence="4">The sequence shown here is derived from an EMBL/GenBank/DDBJ whole genome shotgun (WGS) entry which is preliminary data.</text>
</comment>
<organism evidence="4 5">
    <name type="scientific">Natronococcus amylolyticus DSM 10524</name>
    <dbReference type="NCBI Taxonomy" id="1227497"/>
    <lineage>
        <taxon>Archaea</taxon>
        <taxon>Methanobacteriati</taxon>
        <taxon>Methanobacteriota</taxon>
        <taxon>Stenosarchaea group</taxon>
        <taxon>Halobacteria</taxon>
        <taxon>Halobacteriales</taxon>
        <taxon>Natrialbaceae</taxon>
        <taxon>Natronococcus</taxon>
    </lineage>
</organism>
<gene>
    <name evidence="4" type="ORF">C491_03530</name>
</gene>
<feature type="region of interest" description="Disordered" evidence="1">
    <location>
        <begin position="1"/>
        <end position="89"/>
    </location>
</feature>
<keyword evidence="2" id="KW-1133">Transmembrane helix</keyword>
<feature type="domain" description="DUF7312" evidence="3">
    <location>
        <begin position="58"/>
        <end position="111"/>
    </location>
</feature>
<reference evidence="4 5" key="1">
    <citation type="journal article" date="2014" name="PLoS Genet.">
        <title>Phylogenetically driven sequencing of extremely halophilic archaea reveals strategies for static and dynamic osmo-response.</title>
        <authorList>
            <person name="Becker E.A."/>
            <person name="Seitzer P.M."/>
            <person name="Tritt A."/>
            <person name="Larsen D."/>
            <person name="Krusor M."/>
            <person name="Yao A.I."/>
            <person name="Wu D."/>
            <person name="Madern D."/>
            <person name="Eisen J.A."/>
            <person name="Darling A.E."/>
            <person name="Facciotti M.T."/>
        </authorList>
    </citation>
    <scope>NUCLEOTIDE SEQUENCE [LARGE SCALE GENOMIC DNA]</scope>
    <source>
        <strain evidence="4 5">DSM 10524</strain>
    </source>
</reference>
<feature type="compositionally biased region" description="Acidic residues" evidence="1">
    <location>
        <begin position="59"/>
        <end position="75"/>
    </location>
</feature>
<keyword evidence="5" id="KW-1185">Reference proteome</keyword>
<dbReference type="Pfam" id="PF23994">
    <property type="entry name" value="DUF7312"/>
    <property type="match status" value="1"/>
</dbReference>
<dbReference type="AlphaFoldDB" id="L9XF23"/>
<dbReference type="RefSeq" id="WP_005553814.1">
    <property type="nucleotide sequence ID" value="NZ_AOIB01000013.1"/>
</dbReference>
<name>L9XF23_9EURY</name>
<feature type="compositionally biased region" description="Basic and acidic residues" evidence="1">
    <location>
        <begin position="25"/>
        <end position="35"/>
    </location>
</feature>
<evidence type="ECO:0000256" key="1">
    <source>
        <dbReference type="SAM" id="MobiDB-lite"/>
    </source>
</evidence>
<feature type="compositionally biased region" description="Basic and acidic residues" evidence="1">
    <location>
        <begin position="1"/>
        <end position="17"/>
    </location>
</feature>
<dbReference type="EMBL" id="AOIB01000013">
    <property type="protein sequence ID" value="ELY60334.1"/>
    <property type="molecule type" value="Genomic_DNA"/>
</dbReference>
<proteinExistence type="predicted"/>
<dbReference type="OrthoDB" id="177893at2157"/>
<dbReference type="STRING" id="1227497.C491_03530"/>
<keyword evidence="2" id="KW-0472">Membrane</keyword>
<evidence type="ECO:0000259" key="3">
    <source>
        <dbReference type="Pfam" id="PF23994"/>
    </source>
</evidence>
<keyword evidence="2" id="KW-0812">Transmembrane</keyword>
<feature type="transmembrane region" description="Helical" evidence="2">
    <location>
        <begin position="94"/>
        <end position="113"/>
    </location>
</feature>
<dbReference type="InterPro" id="IPR055736">
    <property type="entry name" value="DUF7312"/>
</dbReference>
<evidence type="ECO:0000313" key="4">
    <source>
        <dbReference type="EMBL" id="ELY60334.1"/>
    </source>
</evidence>
<accession>L9XF23</accession>
<evidence type="ECO:0000256" key="2">
    <source>
        <dbReference type="SAM" id="Phobius"/>
    </source>
</evidence>
<dbReference type="Proteomes" id="UP000011688">
    <property type="component" value="Unassembled WGS sequence"/>
</dbReference>
<protein>
    <recommendedName>
        <fullName evidence="3">DUF7312 domain-containing protein</fullName>
    </recommendedName>
</protein>
<dbReference type="eggNOG" id="arCOG09213">
    <property type="taxonomic scope" value="Archaea"/>
</dbReference>